<organism evidence="1 2">
    <name type="scientific">Dendrobium chrysotoxum</name>
    <name type="common">Orchid</name>
    <dbReference type="NCBI Taxonomy" id="161865"/>
    <lineage>
        <taxon>Eukaryota</taxon>
        <taxon>Viridiplantae</taxon>
        <taxon>Streptophyta</taxon>
        <taxon>Embryophyta</taxon>
        <taxon>Tracheophyta</taxon>
        <taxon>Spermatophyta</taxon>
        <taxon>Magnoliopsida</taxon>
        <taxon>Liliopsida</taxon>
        <taxon>Asparagales</taxon>
        <taxon>Orchidaceae</taxon>
        <taxon>Epidendroideae</taxon>
        <taxon>Malaxideae</taxon>
        <taxon>Dendrobiinae</taxon>
        <taxon>Dendrobium</taxon>
    </lineage>
</organism>
<proteinExistence type="predicted"/>
<evidence type="ECO:0000313" key="1">
    <source>
        <dbReference type="EMBL" id="KAH0457798.1"/>
    </source>
</evidence>
<evidence type="ECO:0000313" key="2">
    <source>
        <dbReference type="Proteomes" id="UP000775213"/>
    </source>
</evidence>
<keyword evidence="2" id="KW-1185">Reference proteome</keyword>
<reference evidence="1 2" key="1">
    <citation type="journal article" date="2021" name="Hortic Res">
        <title>Chromosome-scale assembly of the Dendrobium chrysotoxum genome enhances the understanding of orchid evolution.</title>
        <authorList>
            <person name="Zhang Y."/>
            <person name="Zhang G.Q."/>
            <person name="Zhang D."/>
            <person name="Liu X.D."/>
            <person name="Xu X.Y."/>
            <person name="Sun W.H."/>
            <person name="Yu X."/>
            <person name="Zhu X."/>
            <person name="Wang Z.W."/>
            <person name="Zhao X."/>
            <person name="Zhong W.Y."/>
            <person name="Chen H."/>
            <person name="Yin W.L."/>
            <person name="Huang T."/>
            <person name="Niu S.C."/>
            <person name="Liu Z.J."/>
        </authorList>
    </citation>
    <scope>NUCLEOTIDE SEQUENCE [LARGE SCALE GENOMIC DNA]</scope>
    <source>
        <strain evidence="1">Lindl</strain>
    </source>
</reference>
<dbReference type="Proteomes" id="UP000775213">
    <property type="component" value="Unassembled WGS sequence"/>
</dbReference>
<name>A0AAV7GQ46_DENCH</name>
<accession>A0AAV7GQ46</accession>
<dbReference type="EMBL" id="JAGFBR010000012">
    <property type="protein sequence ID" value="KAH0457798.1"/>
    <property type="molecule type" value="Genomic_DNA"/>
</dbReference>
<protein>
    <submittedName>
        <fullName evidence="1">Uncharacterized protein</fullName>
    </submittedName>
</protein>
<comment type="caution">
    <text evidence="1">The sequence shown here is derived from an EMBL/GenBank/DDBJ whole genome shotgun (WGS) entry which is preliminary data.</text>
</comment>
<sequence length="120" mass="13870">MVTAKKRDTNKLQRHNTLLVGRSLMVEVAECISEWMQTILQTKPNHPCVTSAVSKFMCYACNPVYGAACTTHIWSLIDLDVLYLSNVPSQFHHVLRCVFKRINYCYVLNPYPLSLHWKLL</sequence>
<dbReference type="AlphaFoldDB" id="A0AAV7GQ46"/>
<gene>
    <name evidence="1" type="ORF">IEQ34_013113</name>
</gene>